<sequence length="101" mass="10944">MEWLNIAHIVALLFVVASVIAIFVVIGQKTGNHDNTKAVSAALWTVYGIGAAVVIALAFANYMLIQSKSHYKETLTIIMSHVSFFMAYVAMGTTLLSVTHS</sequence>
<dbReference type="AlphaFoldDB" id="A0A6C0JY33"/>
<reference evidence="2" key="1">
    <citation type="journal article" date="2020" name="Nature">
        <title>Giant virus diversity and host interactions through global metagenomics.</title>
        <authorList>
            <person name="Schulz F."/>
            <person name="Roux S."/>
            <person name="Paez-Espino D."/>
            <person name="Jungbluth S."/>
            <person name="Walsh D.A."/>
            <person name="Denef V.J."/>
            <person name="McMahon K.D."/>
            <person name="Konstantinidis K.T."/>
            <person name="Eloe-Fadrosh E.A."/>
            <person name="Kyrpides N.C."/>
            <person name="Woyke T."/>
        </authorList>
    </citation>
    <scope>NUCLEOTIDE SEQUENCE</scope>
    <source>
        <strain evidence="2">GVMAG-S-1101164-105</strain>
    </source>
</reference>
<keyword evidence="1" id="KW-1133">Transmembrane helix</keyword>
<proteinExistence type="predicted"/>
<evidence type="ECO:0000256" key="1">
    <source>
        <dbReference type="SAM" id="Phobius"/>
    </source>
</evidence>
<keyword evidence="1" id="KW-0472">Membrane</keyword>
<feature type="transmembrane region" description="Helical" evidence="1">
    <location>
        <begin position="77"/>
        <end position="98"/>
    </location>
</feature>
<feature type="transmembrane region" description="Helical" evidence="1">
    <location>
        <begin position="6"/>
        <end position="26"/>
    </location>
</feature>
<feature type="transmembrane region" description="Helical" evidence="1">
    <location>
        <begin position="38"/>
        <end position="65"/>
    </location>
</feature>
<dbReference type="EMBL" id="MN740744">
    <property type="protein sequence ID" value="QHU09716.1"/>
    <property type="molecule type" value="Genomic_DNA"/>
</dbReference>
<name>A0A6C0JY33_9ZZZZ</name>
<accession>A0A6C0JY33</accession>
<evidence type="ECO:0000313" key="2">
    <source>
        <dbReference type="EMBL" id="QHU09716.1"/>
    </source>
</evidence>
<protein>
    <submittedName>
        <fullName evidence="2">Uncharacterized protein</fullName>
    </submittedName>
</protein>
<keyword evidence="1" id="KW-0812">Transmembrane</keyword>
<organism evidence="2">
    <name type="scientific">viral metagenome</name>
    <dbReference type="NCBI Taxonomy" id="1070528"/>
    <lineage>
        <taxon>unclassified sequences</taxon>
        <taxon>metagenomes</taxon>
        <taxon>organismal metagenomes</taxon>
    </lineage>
</organism>